<dbReference type="InterPro" id="IPR036267">
    <property type="entry name" value="RuvA_C_sf"/>
</dbReference>
<dbReference type="SUPFAM" id="SSF46929">
    <property type="entry name" value="DNA helicase RuvA subunit, C-terminal domain"/>
    <property type="match status" value="1"/>
</dbReference>
<evidence type="ECO:0000259" key="7">
    <source>
        <dbReference type="SMART" id="SM00278"/>
    </source>
</evidence>
<name>A0A292YHW1_9BACT</name>
<dbReference type="Gene3D" id="2.40.50.140">
    <property type="entry name" value="Nucleic acid-binding proteins"/>
    <property type="match status" value="1"/>
</dbReference>
<dbReference type="InterPro" id="IPR012340">
    <property type="entry name" value="NA-bd_OB-fold"/>
</dbReference>
<comment type="function">
    <text evidence="6">The RuvA-RuvB-RuvC complex processes Holliday junction (HJ) DNA during genetic recombination and DNA repair, while the RuvA-RuvB complex plays an important role in the rescue of blocked DNA replication forks via replication fork reversal (RFR). RuvA specifically binds to HJ cruciform DNA, conferring on it an open structure. The RuvB hexamer acts as an ATP-dependent pump, pulling dsDNA into and through the RuvAB complex. HJ branch migration allows RuvC to scan DNA until it finds its consensus sequence, where it cleaves and resolves the cruciform DNA.</text>
</comment>
<dbReference type="AlphaFoldDB" id="A0A292YHW1"/>
<evidence type="ECO:0000256" key="3">
    <source>
        <dbReference type="ARBA" id="ARBA00023125"/>
    </source>
</evidence>
<dbReference type="InterPro" id="IPR010994">
    <property type="entry name" value="RuvA_2-like"/>
</dbReference>
<feature type="domain" description="Helix-hairpin-helix DNA-binding motif class 1" evidence="7">
    <location>
        <begin position="104"/>
        <end position="123"/>
    </location>
</feature>
<keyword evidence="4 6" id="KW-0233">DNA recombination</keyword>
<keyword evidence="8" id="KW-0547">Nucleotide-binding</keyword>
<comment type="subcellular location">
    <subcellularLocation>
        <location evidence="6">Cytoplasm</location>
    </subcellularLocation>
</comment>
<dbReference type="Pfam" id="PF01330">
    <property type="entry name" value="RuvA_N"/>
    <property type="match status" value="1"/>
</dbReference>
<keyword evidence="1 6" id="KW-0963">Cytoplasm</keyword>
<dbReference type="GO" id="GO:0006310">
    <property type="term" value="P:DNA recombination"/>
    <property type="evidence" value="ECO:0007669"/>
    <property type="project" value="UniProtKB-UniRule"/>
</dbReference>
<evidence type="ECO:0000313" key="8">
    <source>
        <dbReference type="EMBL" id="GAX88260.1"/>
    </source>
</evidence>
<dbReference type="Gene3D" id="1.10.150.20">
    <property type="entry name" value="5' to 3' exonuclease, C-terminal subdomain"/>
    <property type="match status" value="1"/>
</dbReference>
<dbReference type="RefSeq" id="WP_096260084.1">
    <property type="nucleotide sequence ID" value="NZ_BDME01000006.1"/>
</dbReference>
<feature type="region of interest" description="Domain III" evidence="6">
    <location>
        <begin position="132"/>
        <end position="180"/>
    </location>
</feature>
<accession>A0A292YHW1</accession>
<dbReference type="GO" id="GO:0005524">
    <property type="term" value="F:ATP binding"/>
    <property type="evidence" value="ECO:0007669"/>
    <property type="project" value="InterPro"/>
</dbReference>
<comment type="similarity">
    <text evidence="6">Belongs to the RuvA family.</text>
</comment>
<keyword evidence="9" id="KW-1185">Reference proteome</keyword>
<dbReference type="Pfam" id="PF14520">
    <property type="entry name" value="HHH_5"/>
    <property type="match status" value="1"/>
</dbReference>
<dbReference type="GO" id="GO:0048476">
    <property type="term" value="C:Holliday junction resolvase complex"/>
    <property type="evidence" value="ECO:0007669"/>
    <property type="project" value="UniProtKB-UniRule"/>
</dbReference>
<keyword evidence="8" id="KW-0067">ATP-binding</keyword>
<reference evidence="8 9" key="1">
    <citation type="journal article" date="2017" name="Syst. Appl. Microbiol.">
        <title>Lebetimonas natsushimae sp. nov., a novel strictly anaerobic, moderately thermophilic chemoautotroph isolated from a deep-sea hydrothermal vent polychaete nest in the Mid-Okinawa Trough.</title>
        <authorList>
            <person name="Nagata R."/>
            <person name="Takaki Y."/>
            <person name="Tame A."/>
            <person name="Nunoura T."/>
            <person name="Muto H."/>
            <person name="Mino S."/>
            <person name="Sawayama S."/>
            <person name="Takai K."/>
            <person name="Nakagawa S."/>
        </authorList>
    </citation>
    <scope>NUCLEOTIDE SEQUENCE [LARGE SCALE GENOMIC DNA]</scope>
    <source>
        <strain evidence="8 9">HS1857</strain>
    </source>
</reference>
<dbReference type="GO" id="GO:0006281">
    <property type="term" value="P:DNA repair"/>
    <property type="evidence" value="ECO:0007669"/>
    <property type="project" value="UniProtKB-UniRule"/>
</dbReference>
<dbReference type="InterPro" id="IPR003583">
    <property type="entry name" value="Hlx-hairpin-Hlx_DNA-bd_motif"/>
</dbReference>
<dbReference type="SUPFAM" id="SSF47781">
    <property type="entry name" value="RuvA domain 2-like"/>
    <property type="match status" value="1"/>
</dbReference>
<evidence type="ECO:0000256" key="2">
    <source>
        <dbReference type="ARBA" id="ARBA00022763"/>
    </source>
</evidence>
<evidence type="ECO:0000256" key="5">
    <source>
        <dbReference type="ARBA" id="ARBA00023204"/>
    </source>
</evidence>
<dbReference type="EMBL" id="BDME01000006">
    <property type="protein sequence ID" value="GAX88260.1"/>
    <property type="molecule type" value="Genomic_DNA"/>
</dbReference>
<comment type="caution">
    <text evidence="8">The sequence shown here is derived from an EMBL/GenBank/DDBJ whole genome shotgun (WGS) entry which is preliminary data.</text>
</comment>
<evidence type="ECO:0000313" key="9">
    <source>
        <dbReference type="Proteomes" id="UP000217944"/>
    </source>
</evidence>
<dbReference type="GO" id="GO:0005737">
    <property type="term" value="C:cytoplasm"/>
    <property type="evidence" value="ECO:0007669"/>
    <property type="project" value="UniProtKB-SubCell"/>
</dbReference>
<organism evidence="8 9">
    <name type="scientific">Lebetimonas natsushimae</name>
    <dbReference type="NCBI Taxonomy" id="1936991"/>
    <lineage>
        <taxon>Bacteria</taxon>
        <taxon>Pseudomonadati</taxon>
        <taxon>Campylobacterota</taxon>
        <taxon>Epsilonproteobacteria</taxon>
        <taxon>Nautiliales</taxon>
        <taxon>Nautiliaceae</taxon>
        <taxon>Lebetimonas</taxon>
    </lineage>
</organism>
<keyword evidence="8" id="KW-0378">Hydrolase</keyword>
<dbReference type="SMART" id="SM00278">
    <property type="entry name" value="HhH1"/>
    <property type="match status" value="2"/>
</dbReference>
<dbReference type="InterPro" id="IPR000085">
    <property type="entry name" value="RuvA"/>
</dbReference>
<dbReference type="CDD" id="cd14332">
    <property type="entry name" value="UBA_RuvA_C"/>
    <property type="match status" value="1"/>
</dbReference>
<keyword evidence="5 6" id="KW-0234">DNA repair</keyword>
<sequence>MIAALKGNVFEKENGKILLDVNGVIYEINVSMMTYSMAKDGIYYITEIIKENEYTLYGFLNKNEKKLFDNLIKLNGVGPKVALAICSTYTPESFMDIISTKNIDALKKVPGIGPKSAKRILMEMSEFEIENIDSNKSQALIALENLGFNKKDILTALSGLNGSVEEIIKEALKRLSKGVK</sequence>
<keyword evidence="3 6" id="KW-0238">DNA-binding</keyword>
<comment type="caution">
    <text evidence="6">Lacks conserved residue(s) required for the propagation of feature annotation.</text>
</comment>
<dbReference type="InterPro" id="IPR013849">
    <property type="entry name" value="DNA_helicase_Holl-junc_RuvA_I"/>
</dbReference>
<dbReference type="SUPFAM" id="SSF50249">
    <property type="entry name" value="Nucleic acid-binding proteins"/>
    <property type="match status" value="1"/>
</dbReference>
<proteinExistence type="inferred from homology"/>
<dbReference type="Pfam" id="PF07499">
    <property type="entry name" value="RuvA_C"/>
    <property type="match status" value="1"/>
</dbReference>
<evidence type="ECO:0000256" key="1">
    <source>
        <dbReference type="ARBA" id="ARBA00022490"/>
    </source>
</evidence>
<dbReference type="GO" id="GO:0009378">
    <property type="term" value="F:four-way junction helicase activity"/>
    <property type="evidence" value="ECO:0007669"/>
    <property type="project" value="InterPro"/>
</dbReference>
<gene>
    <name evidence="6" type="primary">ruvA</name>
    <name evidence="8" type="ORF">LNAT_P1555</name>
</gene>
<keyword evidence="8" id="KW-0347">Helicase</keyword>
<dbReference type="OrthoDB" id="5293449at2"/>
<evidence type="ECO:0000256" key="6">
    <source>
        <dbReference type="HAMAP-Rule" id="MF_00031"/>
    </source>
</evidence>
<dbReference type="GO" id="GO:0016787">
    <property type="term" value="F:hydrolase activity"/>
    <property type="evidence" value="ECO:0007669"/>
    <property type="project" value="UniProtKB-KW"/>
</dbReference>
<protein>
    <recommendedName>
        <fullName evidence="6">Holliday junction branch migration complex subunit RuvA</fullName>
    </recommendedName>
</protein>
<comment type="subunit">
    <text evidence="6">Homotetramer. Forms an RuvA(8)-RuvB(12)-Holliday junction (HJ) complex. HJ DNA is sandwiched between 2 RuvA tetramers; dsDNA enters through RuvA and exits via RuvB. An RuvB hexamer assembles on each DNA strand where it exits the tetramer. Each RuvB hexamer is contacted by two RuvA subunits (via domain III) on 2 adjacent RuvB subunits; this complex drives branch migration. In the full resolvosome a probable DNA-RuvA(4)-RuvB(12)-RuvC(2) complex forms which resolves the HJ.</text>
</comment>
<evidence type="ECO:0000256" key="4">
    <source>
        <dbReference type="ARBA" id="ARBA00023172"/>
    </source>
</evidence>
<dbReference type="HAMAP" id="MF_00031">
    <property type="entry name" value="DNA_HJ_migration_RuvA"/>
    <property type="match status" value="1"/>
</dbReference>
<dbReference type="InterPro" id="IPR011114">
    <property type="entry name" value="RuvA_C"/>
</dbReference>
<keyword evidence="2 6" id="KW-0227">DNA damage</keyword>
<comment type="domain">
    <text evidence="6">Has three domains with a flexible linker between the domains II and III and assumes an 'L' shape. Domain III is highly mobile and contacts RuvB.</text>
</comment>
<dbReference type="NCBIfam" id="TIGR00084">
    <property type="entry name" value="ruvA"/>
    <property type="match status" value="1"/>
</dbReference>
<dbReference type="GO" id="GO:0000400">
    <property type="term" value="F:four-way junction DNA binding"/>
    <property type="evidence" value="ECO:0007669"/>
    <property type="project" value="UniProtKB-UniRule"/>
</dbReference>
<feature type="domain" description="Helix-hairpin-helix DNA-binding motif class 1" evidence="7">
    <location>
        <begin position="69"/>
        <end position="88"/>
    </location>
</feature>
<dbReference type="GO" id="GO:0009379">
    <property type="term" value="C:Holliday junction helicase complex"/>
    <property type="evidence" value="ECO:0007669"/>
    <property type="project" value="InterPro"/>
</dbReference>
<dbReference type="Proteomes" id="UP000217944">
    <property type="component" value="Unassembled WGS sequence"/>
</dbReference>